<dbReference type="OrthoDB" id="7042322at2759"/>
<evidence type="ECO:0000256" key="11">
    <source>
        <dbReference type="ARBA" id="ARBA00023232"/>
    </source>
</evidence>
<dbReference type="EC" id="2.6.1.5" evidence="5 13"/>
<dbReference type="AlphaFoldDB" id="A0A9P0GY16"/>
<accession>A0A9P0GY16</accession>
<evidence type="ECO:0000256" key="12">
    <source>
        <dbReference type="ARBA" id="ARBA00047798"/>
    </source>
</evidence>
<evidence type="ECO:0000256" key="9">
    <source>
        <dbReference type="ARBA" id="ARBA00022878"/>
    </source>
</evidence>
<dbReference type="PROSITE" id="PS00105">
    <property type="entry name" value="AA_TRANSFER_CLASS_1"/>
    <property type="match status" value="1"/>
</dbReference>
<dbReference type="GO" id="GO:0030170">
    <property type="term" value="F:pyridoxal phosphate binding"/>
    <property type="evidence" value="ECO:0007669"/>
    <property type="project" value="InterPro"/>
</dbReference>
<dbReference type="Pfam" id="PF00155">
    <property type="entry name" value="Aminotran_1_2"/>
    <property type="match status" value="1"/>
</dbReference>
<evidence type="ECO:0000256" key="6">
    <source>
        <dbReference type="ARBA" id="ARBA00015959"/>
    </source>
</evidence>
<dbReference type="PRINTS" id="PR00753">
    <property type="entry name" value="ACCSYNTHASE"/>
</dbReference>
<evidence type="ECO:0000256" key="13">
    <source>
        <dbReference type="PIRNR" id="PIRNR000517"/>
    </source>
</evidence>
<keyword evidence="11" id="KW-0585">Phenylalanine catabolism</keyword>
<evidence type="ECO:0000256" key="8">
    <source>
        <dbReference type="ARBA" id="ARBA00022679"/>
    </source>
</evidence>
<evidence type="ECO:0000256" key="14">
    <source>
        <dbReference type="PIRSR" id="PIRSR000517-1"/>
    </source>
</evidence>
<dbReference type="InterPro" id="IPR015424">
    <property type="entry name" value="PyrdxlP-dep_Trfase"/>
</dbReference>
<dbReference type="InterPro" id="IPR004839">
    <property type="entry name" value="Aminotransferase_I/II_large"/>
</dbReference>
<comment type="cofactor">
    <cofactor evidence="1 13 14">
        <name>pyridoxal 5'-phosphate</name>
        <dbReference type="ChEBI" id="CHEBI:597326"/>
    </cofactor>
</comment>
<dbReference type="SUPFAM" id="SSF53383">
    <property type="entry name" value="PLP-dependent transferases"/>
    <property type="match status" value="1"/>
</dbReference>
<dbReference type="PIRSF" id="PIRSF000517">
    <property type="entry name" value="Tyr_transaminase"/>
    <property type="match status" value="1"/>
</dbReference>
<dbReference type="GO" id="GO:0004838">
    <property type="term" value="F:L-tyrosine-2-oxoglutarate transaminase activity"/>
    <property type="evidence" value="ECO:0007669"/>
    <property type="project" value="UniProtKB-UniRule"/>
</dbReference>
<proteinExistence type="inferred from homology"/>
<reference evidence="16" key="2">
    <citation type="submission" date="2022-10" db="EMBL/GenBank/DDBJ databases">
        <authorList>
            <consortium name="ENA_rothamsted_submissions"/>
            <consortium name="culmorum"/>
            <person name="King R."/>
        </authorList>
    </citation>
    <scope>NUCLEOTIDE SEQUENCE</scope>
</reference>
<comment type="subunit">
    <text evidence="4 13">Homodimer.</text>
</comment>
<evidence type="ECO:0000256" key="5">
    <source>
        <dbReference type="ARBA" id="ARBA00012749"/>
    </source>
</evidence>
<comment type="catalytic activity">
    <reaction evidence="12 13">
        <text>L-tyrosine + 2-oxoglutarate = 3-(4-hydroxyphenyl)pyruvate + L-glutamate</text>
        <dbReference type="Rhea" id="RHEA:15093"/>
        <dbReference type="ChEBI" id="CHEBI:16810"/>
        <dbReference type="ChEBI" id="CHEBI:29985"/>
        <dbReference type="ChEBI" id="CHEBI:36242"/>
        <dbReference type="ChEBI" id="CHEBI:58315"/>
        <dbReference type="EC" id="2.6.1.5"/>
    </reaction>
</comment>
<name>A0A9P0GY16_PHACE</name>
<evidence type="ECO:0000256" key="2">
    <source>
        <dbReference type="ARBA" id="ARBA00005203"/>
    </source>
</evidence>
<keyword evidence="7" id="KW-0032">Aminotransferase</keyword>
<reference evidence="16" key="1">
    <citation type="submission" date="2022-01" db="EMBL/GenBank/DDBJ databases">
        <authorList>
            <person name="King R."/>
        </authorList>
    </citation>
    <scope>NUCLEOTIDE SEQUENCE</scope>
</reference>
<dbReference type="NCBIfam" id="TIGR01264">
    <property type="entry name" value="tyr_amTase_E"/>
    <property type="match status" value="1"/>
</dbReference>
<comment type="pathway">
    <text evidence="2 13">Amino-acid degradation; L-phenylalanine degradation; acetoacetate and fumarate from L-phenylalanine: step 2/6.</text>
</comment>
<dbReference type="CDD" id="cd00609">
    <property type="entry name" value="AAT_like"/>
    <property type="match status" value="1"/>
</dbReference>
<dbReference type="EMBL" id="OU896715">
    <property type="protein sequence ID" value="CAH1183283.1"/>
    <property type="molecule type" value="Genomic_DNA"/>
</dbReference>
<feature type="domain" description="Aminotransferase class I/classII large" evidence="15">
    <location>
        <begin position="52"/>
        <end position="413"/>
    </location>
</feature>
<comment type="similarity">
    <text evidence="3 13">Belongs to the class-I pyridoxal-phosphate-dependent aminotransferase family.</text>
</comment>
<dbReference type="InterPro" id="IPR004838">
    <property type="entry name" value="NHTrfase_class1_PyrdxlP-BS"/>
</dbReference>
<dbReference type="PANTHER" id="PTHR45744">
    <property type="entry name" value="TYROSINE AMINOTRANSFERASE"/>
    <property type="match status" value="1"/>
</dbReference>
<evidence type="ECO:0000256" key="10">
    <source>
        <dbReference type="ARBA" id="ARBA00022898"/>
    </source>
</evidence>
<dbReference type="GO" id="GO:0006559">
    <property type="term" value="P:L-phenylalanine catabolic process"/>
    <property type="evidence" value="ECO:0007669"/>
    <property type="project" value="UniProtKB-UniRule"/>
</dbReference>
<dbReference type="InterPro" id="IPR005958">
    <property type="entry name" value="TyrNic_aminoTrfase"/>
</dbReference>
<evidence type="ECO:0000313" key="16">
    <source>
        <dbReference type="EMBL" id="CAH1183283.1"/>
    </source>
</evidence>
<dbReference type="NCBIfam" id="TIGR01265">
    <property type="entry name" value="tyr_nico_aTase"/>
    <property type="match status" value="1"/>
</dbReference>
<evidence type="ECO:0000256" key="7">
    <source>
        <dbReference type="ARBA" id="ARBA00022576"/>
    </source>
</evidence>
<evidence type="ECO:0000259" key="15">
    <source>
        <dbReference type="Pfam" id="PF00155"/>
    </source>
</evidence>
<dbReference type="PANTHER" id="PTHR45744:SF2">
    <property type="entry name" value="TYROSINE AMINOTRANSFERASE"/>
    <property type="match status" value="1"/>
</dbReference>
<keyword evidence="8" id="KW-0808">Transferase</keyword>
<dbReference type="GO" id="GO:0006572">
    <property type="term" value="P:L-tyrosine catabolic process"/>
    <property type="evidence" value="ECO:0007669"/>
    <property type="project" value="UniProtKB-KW"/>
</dbReference>
<evidence type="ECO:0000256" key="4">
    <source>
        <dbReference type="ARBA" id="ARBA00011738"/>
    </source>
</evidence>
<dbReference type="InterPro" id="IPR015421">
    <property type="entry name" value="PyrdxlP-dep_Trfase_major"/>
</dbReference>
<dbReference type="InterPro" id="IPR015422">
    <property type="entry name" value="PyrdxlP-dep_Trfase_small"/>
</dbReference>
<comment type="function">
    <text evidence="13">Transaminase involved in tyrosine breakdown. Converts tyrosine to p-hydroxyphenylpyruvate.</text>
</comment>
<gene>
    <name evidence="16" type="ORF">PHAECO_LOCUS12453</name>
</gene>
<feature type="modified residue" description="N6-(pyridoxal phosphate)lysine" evidence="14">
    <location>
        <position position="262"/>
    </location>
</feature>
<evidence type="ECO:0000313" key="17">
    <source>
        <dbReference type="Proteomes" id="UP001153737"/>
    </source>
</evidence>
<keyword evidence="17" id="KW-1185">Reference proteome</keyword>
<protein>
    <recommendedName>
        <fullName evidence="6 13">Tyrosine aminotransferase</fullName>
        <shortName evidence="13">TAT</shortName>
        <ecNumber evidence="5 13">2.6.1.5</ecNumber>
    </recommendedName>
</protein>
<evidence type="ECO:0000256" key="3">
    <source>
        <dbReference type="ARBA" id="ARBA00007441"/>
    </source>
</evidence>
<dbReference type="InterPro" id="IPR005957">
    <property type="entry name" value="Tyrosine_aminoTrfase"/>
</dbReference>
<dbReference type="Gene3D" id="3.90.1150.10">
    <property type="entry name" value="Aspartate Aminotransferase, domain 1"/>
    <property type="match status" value="1"/>
</dbReference>
<dbReference type="Proteomes" id="UP001153737">
    <property type="component" value="Chromosome 9"/>
</dbReference>
<sequence>MHKSKIEDESEVITDGKPEVWEVEPSRAARNCRNLIREIVDNLNLEPNPEKPVIALSIGDPTVYGNLKAAEETVQAVRDALERAIHNGYANSSGTSEARQAVAEYLSRDGVQFQQEDVILCSGCSSSLEHCIAALADGSKGQNILVPRPSFPLYWTLAEHIGVQTRYYNLIPENNWEVDLGHLESQIDHNTAAILINNPSNPCGSNYTENHLRSLLEIAYRHRLPVIADEIYENLVFPDQKFVSMASLDAYVPILICGGLAKRFLVPGWRLGWIAVHDPVGAFEKIRKALNALNQRTIGSNTLVQGALPAILKNTPQSAFDDLSEFLCSNAIVAFKKLQEARGLTPFMPQGAMYMLVEIHMDRFPMFNSGLEFTRKMMEEESVFCLPGECFTIPGFMRIVLTVPMMEEACLRIIEFCNRYYTK</sequence>
<dbReference type="Gene3D" id="3.40.640.10">
    <property type="entry name" value="Type I PLP-dependent aspartate aminotransferase-like (Major domain)"/>
    <property type="match status" value="1"/>
</dbReference>
<keyword evidence="9" id="KW-0828">Tyrosine catabolism</keyword>
<evidence type="ECO:0000256" key="1">
    <source>
        <dbReference type="ARBA" id="ARBA00001933"/>
    </source>
</evidence>
<organism evidence="16 17">
    <name type="scientific">Phaedon cochleariae</name>
    <name type="common">Mustard beetle</name>
    <dbReference type="NCBI Taxonomy" id="80249"/>
    <lineage>
        <taxon>Eukaryota</taxon>
        <taxon>Metazoa</taxon>
        <taxon>Ecdysozoa</taxon>
        <taxon>Arthropoda</taxon>
        <taxon>Hexapoda</taxon>
        <taxon>Insecta</taxon>
        <taxon>Pterygota</taxon>
        <taxon>Neoptera</taxon>
        <taxon>Endopterygota</taxon>
        <taxon>Coleoptera</taxon>
        <taxon>Polyphaga</taxon>
        <taxon>Cucujiformia</taxon>
        <taxon>Chrysomeloidea</taxon>
        <taxon>Chrysomelidae</taxon>
        <taxon>Chrysomelinae</taxon>
        <taxon>Chrysomelini</taxon>
        <taxon>Phaedon</taxon>
    </lineage>
</organism>
<keyword evidence="10 13" id="KW-0663">Pyridoxal phosphate</keyword>